<dbReference type="OrthoDB" id="2447509at2759"/>
<comment type="caution">
    <text evidence="1">The sequence shown here is derived from an EMBL/GenBank/DDBJ whole genome shotgun (WGS) entry which is preliminary data.</text>
</comment>
<keyword evidence="2" id="KW-1185">Reference proteome</keyword>
<reference evidence="1" key="1">
    <citation type="submission" date="2021-06" db="EMBL/GenBank/DDBJ databases">
        <authorList>
            <person name="Kallberg Y."/>
            <person name="Tangrot J."/>
            <person name="Rosling A."/>
        </authorList>
    </citation>
    <scope>NUCLEOTIDE SEQUENCE</scope>
    <source>
        <strain evidence="1">FL130A</strain>
    </source>
</reference>
<evidence type="ECO:0000313" key="2">
    <source>
        <dbReference type="Proteomes" id="UP000789508"/>
    </source>
</evidence>
<feature type="non-terminal residue" evidence="1">
    <location>
        <position position="1"/>
    </location>
</feature>
<proteinExistence type="predicted"/>
<dbReference type="EMBL" id="CAJVPS010045949">
    <property type="protein sequence ID" value="CAG8760334.1"/>
    <property type="molecule type" value="Genomic_DNA"/>
</dbReference>
<protein>
    <submittedName>
        <fullName evidence="1">1985_t:CDS:1</fullName>
    </submittedName>
</protein>
<dbReference type="PANTHER" id="PTHR45786:SF74">
    <property type="entry name" value="ATP-DEPENDENT DNA HELICASE"/>
    <property type="match status" value="1"/>
</dbReference>
<dbReference type="PANTHER" id="PTHR45786">
    <property type="entry name" value="DNA BINDING PROTEIN-LIKE"/>
    <property type="match status" value="1"/>
</dbReference>
<dbReference type="AlphaFoldDB" id="A0A9N9J253"/>
<accession>A0A9N9J253</accession>
<evidence type="ECO:0000313" key="1">
    <source>
        <dbReference type="EMBL" id="CAG8760334.1"/>
    </source>
</evidence>
<gene>
    <name evidence="1" type="ORF">ALEPTO_LOCUS13654</name>
</gene>
<name>A0A9N9J253_9GLOM</name>
<feature type="non-terminal residue" evidence="1">
    <location>
        <position position="165"/>
    </location>
</feature>
<organism evidence="1 2">
    <name type="scientific">Ambispora leptoticha</name>
    <dbReference type="NCBI Taxonomy" id="144679"/>
    <lineage>
        <taxon>Eukaryota</taxon>
        <taxon>Fungi</taxon>
        <taxon>Fungi incertae sedis</taxon>
        <taxon>Mucoromycota</taxon>
        <taxon>Glomeromycotina</taxon>
        <taxon>Glomeromycetes</taxon>
        <taxon>Archaeosporales</taxon>
        <taxon>Ambisporaceae</taxon>
        <taxon>Ambispora</taxon>
    </lineage>
</organism>
<dbReference type="Proteomes" id="UP000789508">
    <property type="component" value="Unassembled WGS sequence"/>
</dbReference>
<sequence>CCYNLPTINAIAIILPGEGFVPEAIRNIMLRLHGGSLKCIHECHPAYLPLHYILLFPHSELGWYPELSNFSNNNQNYTENQVNEEDQDQILYTLQADVYQGLANIIGNRANEEISLNNLERHIILPLSYIGNIFETMIANLNWPEITNELLLGQIAADRPDLVTH</sequence>